<dbReference type="InterPro" id="IPR046496">
    <property type="entry name" value="DUF6589"/>
</dbReference>
<dbReference type="OrthoDB" id="3256296at2759"/>
<feature type="non-terminal residue" evidence="2">
    <location>
        <position position="435"/>
    </location>
</feature>
<protein>
    <recommendedName>
        <fullName evidence="1">DUF6589 domain-containing protein</fullName>
    </recommendedName>
</protein>
<dbReference type="Pfam" id="PF20231">
    <property type="entry name" value="DUF6589"/>
    <property type="match status" value="1"/>
</dbReference>
<accession>A0A0C9ZR88</accession>
<organism evidence="2 3">
    <name type="scientific">Suillus luteus UH-Slu-Lm8-n1</name>
    <dbReference type="NCBI Taxonomy" id="930992"/>
    <lineage>
        <taxon>Eukaryota</taxon>
        <taxon>Fungi</taxon>
        <taxon>Dikarya</taxon>
        <taxon>Basidiomycota</taxon>
        <taxon>Agaricomycotina</taxon>
        <taxon>Agaricomycetes</taxon>
        <taxon>Agaricomycetidae</taxon>
        <taxon>Boletales</taxon>
        <taxon>Suillineae</taxon>
        <taxon>Suillaceae</taxon>
        <taxon>Suillus</taxon>
    </lineage>
</organism>
<sequence>ALSSLAFCHSTHAQALPMARGIHEFALSIPYDLFVYNSRIGTSLSYSAIYRALQKLSVREAEETRLLGQHLTKRGVLVIDNVQNYLRQRDSRIGRSNTMNIGLAGTYIELEDIDVLAFDMSAKSRLLDENKRTTAKVEDFLDAIDQSHLDTVLTLHWLQVLTKYVPELSSYQEHVSILFRTRGAKLHLPIRPNKIHPLATSSKNETVTTELKDALVDFLGQIGQSVEEFQKQLLLISGDGLTYEKIIQLKKYLQYHGDEFQRFEILEPVLAIWHTLWTDLSRLFETHWGATLSRDPSTLGNSATKIGRLAPSSLKKVDYYPHSELAYTVLEVRMLDCWRINFGAKDLFQHFKKLASEQKLPAFEDLEVVARKLHRAYSTTRALHHALGDVRQDSVWARSIPEGSPWTKPPPDGVENIKGDFVLARSVSFMRDAQI</sequence>
<evidence type="ECO:0000313" key="2">
    <source>
        <dbReference type="EMBL" id="KIK31841.1"/>
    </source>
</evidence>
<dbReference type="EMBL" id="KN836598">
    <property type="protein sequence ID" value="KIK31841.1"/>
    <property type="molecule type" value="Genomic_DNA"/>
</dbReference>
<gene>
    <name evidence="2" type="ORF">CY34DRAFT_102669</name>
</gene>
<feature type="domain" description="DUF6589" evidence="1">
    <location>
        <begin position="131"/>
        <end position="433"/>
    </location>
</feature>
<dbReference type="InParanoid" id="A0A0C9ZR88"/>
<keyword evidence="3" id="KW-1185">Reference proteome</keyword>
<reference evidence="2 3" key="1">
    <citation type="submission" date="2014-04" db="EMBL/GenBank/DDBJ databases">
        <authorList>
            <consortium name="DOE Joint Genome Institute"/>
            <person name="Kuo A."/>
            <person name="Ruytinx J."/>
            <person name="Rineau F."/>
            <person name="Colpaert J."/>
            <person name="Kohler A."/>
            <person name="Nagy L.G."/>
            <person name="Floudas D."/>
            <person name="Copeland A."/>
            <person name="Barry K.W."/>
            <person name="Cichocki N."/>
            <person name="Veneault-Fourrey C."/>
            <person name="LaButti K."/>
            <person name="Lindquist E.A."/>
            <person name="Lipzen A."/>
            <person name="Lundell T."/>
            <person name="Morin E."/>
            <person name="Murat C."/>
            <person name="Sun H."/>
            <person name="Tunlid A."/>
            <person name="Henrissat B."/>
            <person name="Grigoriev I.V."/>
            <person name="Hibbett D.S."/>
            <person name="Martin F."/>
            <person name="Nordberg H.P."/>
            <person name="Cantor M.N."/>
            <person name="Hua S.X."/>
        </authorList>
    </citation>
    <scope>NUCLEOTIDE SEQUENCE [LARGE SCALE GENOMIC DNA]</scope>
    <source>
        <strain evidence="2 3">UH-Slu-Lm8-n1</strain>
    </source>
</reference>
<dbReference type="STRING" id="930992.A0A0C9ZR88"/>
<evidence type="ECO:0000313" key="3">
    <source>
        <dbReference type="Proteomes" id="UP000054485"/>
    </source>
</evidence>
<dbReference type="AlphaFoldDB" id="A0A0C9ZR88"/>
<name>A0A0C9ZR88_9AGAM</name>
<proteinExistence type="predicted"/>
<dbReference type="Proteomes" id="UP000054485">
    <property type="component" value="Unassembled WGS sequence"/>
</dbReference>
<reference evidence="3" key="2">
    <citation type="submission" date="2015-01" db="EMBL/GenBank/DDBJ databases">
        <title>Evolutionary Origins and Diversification of the Mycorrhizal Mutualists.</title>
        <authorList>
            <consortium name="DOE Joint Genome Institute"/>
            <consortium name="Mycorrhizal Genomics Consortium"/>
            <person name="Kohler A."/>
            <person name="Kuo A."/>
            <person name="Nagy L.G."/>
            <person name="Floudas D."/>
            <person name="Copeland A."/>
            <person name="Barry K.W."/>
            <person name="Cichocki N."/>
            <person name="Veneault-Fourrey C."/>
            <person name="LaButti K."/>
            <person name="Lindquist E.A."/>
            <person name="Lipzen A."/>
            <person name="Lundell T."/>
            <person name="Morin E."/>
            <person name="Murat C."/>
            <person name="Riley R."/>
            <person name="Ohm R."/>
            <person name="Sun H."/>
            <person name="Tunlid A."/>
            <person name="Henrissat B."/>
            <person name="Grigoriev I.V."/>
            <person name="Hibbett D.S."/>
            <person name="Martin F."/>
        </authorList>
    </citation>
    <scope>NUCLEOTIDE SEQUENCE [LARGE SCALE GENOMIC DNA]</scope>
    <source>
        <strain evidence="3">UH-Slu-Lm8-n1</strain>
    </source>
</reference>
<evidence type="ECO:0000259" key="1">
    <source>
        <dbReference type="Pfam" id="PF20231"/>
    </source>
</evidence>
<dbReference type="HOGENOM" id="CLU_631014_0_0_1"/>